<dbReference type="OrthoDB" id="9972196at2759"/>
<sequence>MKTDNYLNLCLEQATNSPLRYRHGAIVVRGGKVIGQGYNDYRSGFDGGALKTGHLPLRSLNGSAVDELKKKHKLKRDLAEPYGETSKTFTPFEIMGGGGKVANTPLSMHSEMMAIHSALSTSSTLASSTVSSEKPCFKLSGDSKRKSRLRREAIKSYVEIVCQARLAQSTPGKYDGQFDVQEWQFEGTAPRSHTQSGVSGQGEERERGFADREQYGETPNEEREETSSSQRWQQMQTWTAQTQCSTACA</sequence>
<accession>A0A6A5JXU4</accession>
<dbReference type="EMBL" id="ML975551">
    <property type="protein sequence ID" value="KAF1828416.1"/>
    <property type="molecule type" value="Genomic_DNA"/>
</dbReference>
<protein>
    <submittedName>
        <fullName evidence="2">Uncharacterized protein</fullName>
    </submittedName>
</protein>
<dbReference type="Gene3D" id="3.40.140.10">
    <property type="entry name" value="Cytidine Deaminase, domain 2"/>
    <property type="match status" value="1"/>
</dbReference>
<keyword evidence="3" id="KW-1185">Reference proteome</keyword>
<dbReference type="SUPFAM" id="SSF53927">
    <property type="entry name" value="Cytidine deaminase-like"/>
    <property type="match status" value="1"/>
</dbReference>
<organism evidence="2 3">
    <name type="scientific">Decorospora gaudefroyi</name>
    <dbReference type="NCBI Taxonomy" id="184978"/>
    <lineage>
        <taxon>Eukaryota</taxon>
        <taxon>Fungi</taxon>
        <taxon>Dikarya</taxon>
        <taxon>Ascomycota</taxon>
        <taxon>Pezizomycotina</taxon>
        <taxon>Dothideomycetes</taxon>
        <taxon>Pleosporomycetidae</taxon>
        <taxon>Pleosporales</taxon>
        <taxon>Pleosporineae</taxon>
        <taxon>Pleosporaceae</taxon>
        <taxon>Decorospora</taxon>
    </lineage>
</organism>
<feature type="region of interest" description="Disordered" evidence="1">
    <location>
        <begin position="188"/>
        <end position="236"/>
    </location>
</feature>
<evidence type="ECO:0000313" key="3">
    <source>
        <dbReference type="Proteomes" id="UP000800040"/>
    </source>
</evidence>
<dbReference type="InterPro" id="IPR016193">
    <property type="entry name" value="Cytidine_deaminase-like"/>
</dbReference>
<reference evidence="2" key="1">
    <citation type="submission" date="2020-01" db="EMBL/GenBank/DDBJ databases">
        <authorList>
            <consortium name="DOE Joint Genome Institute"/>
            <person name="Haridas S."/>
            <person name="Albert R."/>
            <person name="Binder M."/>
            <person name="Bloem J."/>
            <person name="Labutti K."/>
            <person name="Salamov A."/>
            <person name="Andreopoulos B."/>
            <person name="Baker S.E."/>
            <person name="Barry K."/>
            <person name="Bills G."/>
            <person name="Bluhm B.H."/>
            <person name="Cannon C."/>
            <person name="Castanera R."/>
            <person name="Culley D.E."/>
            <person name="Daum C."/>
            <person name="Ezra D."/>
            <person name="Gonzalez J.B."/>
            <person name="Henrissat B."/>
            <person name="Kuo A."/>
            <person name="Liang C."/>
            <person name="Lipzen A."/>
            <person name="Lutzoni F."/>
            <person name="Magnuson J."/>
            <person name="Mondo S."/>
            <person name="Nolan M."/>
            <person name="Ohm R."/>
            <person name="Pangilinan J."/>
            <person name="Park H.-J."/>
            <person name="Ramirez L."/>
            <person name="Alfaro M."/>
            <person name="Sun H."/>
            <person name="Tritt A."/>
            <person name="Yoshinaga Y."/>
            <person name="Zwiers L.-H."/>
            <person name="Turgeon B.G."/>
            <person name="Goodwin S.B."/>
            <person name="Spatafora J.W."/>
            <person name="Crous P.W."/>
            <person name="Grigoriev I.V."/>
        </authorList>
    </citation>
    <scope>NUCLEOTIDE SEQUENCE</scope>
    <source>
        <strain evidence="2">P77</strain>
    </source>
</reference>
<dbReference type="Proteomes" id="UP000800040">
    <property type="component" value="Unassembled WGS sequence"/>
</dbReference>
<proteinExistence type="predicted"/>
<name>A0A6A5JXU4_9PLEO</name>
<dbReference type="AlphaFoldDB" id="A0A6A5JXU4"/>
<dbReference type="GO" id="GO:0003824">
    <property type="term" value="F:catalytic activity"/>
    <property type="evidence" value="ECO:0007669"/>
    <property type="project" value="InterPro"/>
</dbReference>
<feature type="compositionally biased region" description="Basic and acidic residues" evidence="1">
    <location>
        <begin position="202"/>
        <end position="215"/>
    </location>
</feature>
<dbReference type="GO" id="GO:0006139">
    <property type="term" value="P:nucleobase-containing compound metabolic process"/>
    <property type="evidence" value="ECO:0007669"/>
    <property type="project" value="UniProtKB-ARBA"/>
</dbReference>
<evidence type="ECO:0000313" key="2">
    <source>
        <dbReference type="EMBL" id="KAF1828416.1"/>
    </source>
</evidence>
<evidence type="ECO:0000256" key="1">
    <source>
        <dbReference type="SAM" id="MobiDB-lite"/>
    </source>
</evidence>
<gene>
    <name evidence="2" type="ORF">BDW02DRAFT_240380</name>
</gene>